<keyword evidence="7" id="KW-1185">Reference proteome</keyword>
<comment type="caution">
    <text evidence="6">The sequence shown here is derived from an EMBL/GenBank/DDBJ whole genome shotgun (WGS) entry which is preliminary data.</text>
</comment>
<dbReference type="SUPFAM" id="SSF53756">
    <property type="entry name" value="UDP-Glycosyltransferase/glycogen phosphorylase"/>
    <property type="match status" value="1"/>
</dbReference>
<dbReference type="FunFam" id="3.40.50.2000:FF:000051">
    <property type="entry name" value="Glycosyltransferase"/>
    <property type="match status" value="1"/>
</dbReference>
<gene>
    <name evidence="6" type="ORF">PVAP13_6NG241400</name>
</gene>
<dbReference type="Pfam" id="PF00201">
    <property type="entry name" value="UDPGT"/>
    <property type="match status" value="1"/>
</dbReference>
<dbReference type="EC" id="2.4.1.-" evidence="5"/>
<organism evidence="6 7">
    <name type="scientific">Panicum virgatum</name>
    <name type="common">Blackwell switchgrass</name>
    <dbReference type="NCBI Taxonomy" id="38727"/>
    <lineage>
        <taxon>Eukaryota</taxon>
        <taxon>Viridiplantae</taxon>
        <taxon>Streptophyta</taxon>
        <taxon>Embryophyta</taxon>
        <taxon>Tracheophyta</taxon>
        <taxon>Spermatophyta</taxon>
        <taxon>Magnoliopsida</taxon>
        <taxon>Liliopsida</taxon>
        <taxon>Poales</taxon>
        <taxon>Poaceae</taxon>
        <taxon>PACMAD clade</taxon>
        <taxon>Panicoideae</taxon>
        <taxon>Panicodae</taxon>
        <taxon>Paniceae</taxon>
        <taxon>Panicinae</taxon>
        <taxon>Panicum</taxon>
        <taxon>Panicum sect. Hiantes</taxon>
    </lineage>
</organism>
<dbReference type="InterPro" id="IPR002213">
    <property type="entry name" value="UDP_glucos_trans"/>
</dbReference>
<accession>A0A8T0R269</accession>
<dbReference type="CDD" id="cd03784">
    <property type="entry name" value="GT1_Gtf-like"/>
    <property type="match status" value="1"/>
</dbReference>
<evidence type="ECO:0000256" key="4">
    <source>
        <dbReference type="RuleBase" id="RU003718"/>
    </source>
</evidence>
<protein>
    <recommendedName>
        <fullName evidence="5">Glycosyltransferase</fullName>
        <ecNumber evidence="5">2.4.1.-</ecNumber>
    </recommendedName>
</protein>
<dbReference type="PANTHER" id="PTHR48046">
    <property type="entry name" value="UDP-GLYCOSYLTRANSFERASE 72E1"/>
    <property type="match status" value="1"/>
</dbReference>
<name>A0A8T0R269_PANVG</name>
<evidence type="ECO:0000256" key="5">
    <source>
        <dbReference type="RuleBase" id="RU362057"/>
    </source>
</evidence>
<dbReference type="Gene3D" id="3.40.50.2000">
    <property type="entry name" value="Glycogen Phosphorylase B"/>
    <property type="match status" value="2"/>
</dbReference>
<proteinExistence type="inferred from homology"/>
<reference evidence="6" key="1">
    <citation type="submission" date="2020-05" db="EMBL/GenBank/DDBJ databases">
        <title>WGS assembly of Panicum virgatum.</title>
        <authorList>
            <person name="Lovell J.T."/>
            <person name="Jenkins J."/>
            <person name="Shu S."/>
            <person name="Juenger T.E."/>
            <person name="Schmutz J."/>
        </authorList>
    </citation>
    <scope>NUCLEOTIDE SEQUENCE</scope>
    <source>
        <strain evidence="6">AP13</strain>
    </source>
</reference>
<dbReference type="Proteomes" id="UP000823388">
    <property type="component" value="Chromosome 6N"/>
</dbReference>
<evidence type="ECO:0000256" key="2">
    <source>
        <dbReference type="ARBA" id="ARBA00022676"/>
    </source>
</evidence>
<dbReference type="GO" id="GO:0008194">
    <property type="term" value="F:UDP-glycosyltransferase activity"/>
    <property type="evidence" value="ECO:0007669"/>
    <property type="project" value="InterPro"/>
</dbReference>
<sequence>MGEEGPEQTVRRRVLLLCSPCMGHLIPFTELSRRLVADHGLATTLLFAAATSPPSAQYLALAASAPDGVDLAALPAPPADALPPSAPVRVRAEHAVASSIPRVREVARSLAAAAPLAALVVDMIGTPARQVAAELGVPSYVFFTSPWMTLSLFLHLPELDASRAGEHLLDATEPPICLPGYAPIRAHELPRSMLADRSSESYTGLLAMAKEFRGVDGILVNTFRDLEPAVGDSLEGLEVPVHPVGPLVWARPARVDRDHECLRWLDQQPHRSVVYVSFGSGGTLTWQQTAELALGLELSQHRFVWVVKKPHQDTASGSFFGTSQGEETTMDYLPKGFIERTRGIGLVIQAWAPQPLILAHASVRCFVTHCGWNSALESILNAVPMIAWPLFAEQHLNASMLEIQVGVATRIRTGPDRLIRKEEIARAIHRVMEGQEAERMMKRASELREKSLNALSEVGCSTQALAQITDTWK</sequence>
<dbReference type="InterPro" id="IPR035595">
    <property type="entry name" value="UDP_glycos_trans_CS"/>
</dbReference>
<keyword evidence="3 4" id="KW-0808">Transferase</keyword>
<dbReference type="AlphaFoldDB" id="A0A8T0R269"/>
<comment type="similarity">
    <text evidence="1 4">Belongs to the UDP-glycosyltransferase family.</text>
</comment>
<evidence type="ECO:0000256" key="3">
    <source>
        <dbReference type="ARBA" id="ARBA00022679"/>
    </source>
</evidence>
<dbReference type="PROSITE" id="PS00375">
    <property type="entry name" value="UDPGT"/>
    <property type="match status" value="1"/>
</dbReference>
<dbReference type="OrthoDB" id="5835829at2759"/>
<evidence type="ECO:0000313" key="6">
    <source>
        <dbReference type="EMBL" id="KAG2579189.1"/>
    </source>
</evidence>
<evidence type="ECO:0000313" key="7">
    <source>
        <dbReference type="Proteomes" id="UP000823388"/>
    </source>
</evidence>
<dbReference type="PANTHER" id="PTHR48046:SF6">
    <property type="entry name" value="GLYCOSYLTRANSFERASE"/>
    <property type="match status" value="1"/>
</dbReference>
<keyword evidence="2 4" id="KW-0328">Glycosyltransferase</keyword>
<evidence type="ECO:0000256" key="1">
    <source>
        <dbReference type="ARBA" id="ARBA00009995"/>
    </source>
</evidence>
<dbReference type="EMBL" id="CM029048">
    <property type="protein sequence ID" value="KAG2579189.1"/>
    <property type="molecule type" value="Genomic_DNA"/>
</dbReference>